<dbReference type="InterPro" id="IPR011048">
    <property type="entry name" value="Haem_d1_sf"/>
</dbReference>
<name>A0AAE1IE09_9HYPO</name>
<dbReference type="SUPFAM" id="SSF51004">
    <property type="entry name" value="C-terminal (heme d1) domain of cytochrome cd1-nitrite reductase"/>
    <property type="match status" value="1"/>
</dbReference>
<dbReference type="Gene3D" id="2.130.10.10">
    <property type="entry name" value="YVTN repeat-like/Quinoprotein amine dehydrogenase"/>
    <property type="match status" value="1"/>
</dbReference>
<dbReference type="InterPro" id="IPR050282">
    <property type="entry name" value="Cycloisomerase_2"/>
</dbReference>
<organism evidence="2 3">
    <name type="scientific">Trichoderma aggressivum f. europaeum</name>
    <dbReference type="NCBI Taxonomy" id="173218"/>
    <lineage>
        <taxon>Eukaryota</taxon>
        <taxon>Fungi</taxon>
        <taxon>Dikarya</taxon>
        <taxon>Ascomycota</taxon>
        <taxon>Pezizomycotina</taxon>
        <taxon>Sordariomycetes</taxon>
        <taxon>Hypocreomycetidae</taxon>
        <taxon>Hypocreales</taxon>
        <taxon>Hypocreaceae</taxon>
        <taxon>Trichoderma</taxon>
    </lineage>
</organism>
<gene>
    <name evidence="2" type="ORF">Triagg1_4280</name>
</gene>
<dbReference type="AlphaFoldDB" id="A0AAE1IE09"/>
<dbReference type="Proteomes" id="UP001273209">
    <property type="component" value="Unassembled WGS sequence"/>
</dbReference>
<proteinExistence type="inferred from homology"/>
<comment type="caution">
    <text evidence="2">The sequence shown here is derived from an EMBL/GenBank/DDBJ whole genome shotgun (WGS) entry which is preliminary data.</text>
</comment>
<evidence type="ECO:0000256" key="1">
    <source>
        <dbReference type="ARBA" id="ARBA00005564"/>
    </source>
</evidence>
<evidence type="ECO:0000313" key="3">
    <source>
        <dbReference type="Proteomes" id="UP001273209"/>
    </source>
</evidence>
<keyword evidence="3" id="KW-1185">Reference proteome</keyword>
<accession>A0AAE1IE09</accession>
<dbReference type="InterPro" id="IPR019405">
    <property type="entry name" value="Lactonase_7-beta_prop"/>
</dbReference>
<sequence>MSRRLLIARPGHIYLATYNSASATITIDLDEPFPGNPSWFTASPTDPDLLYTSDERGSTTYAFRLDLEANTLTKVARSEDGSKGVCHLAFNKEGTIMIGTSWAEGTIDIWNTESSTPKLITTIQSKDPVVDAGRVARAHEAVLDPTGRFFIVNDLGTDSLLVLDALRPDVPVVRRATVPSGSGPRHGVFYPAGEGKKATHYFLLCETTNRVEVFKLKYTEVDIEVTPAGGCCTFVDEDVGAFAAAGEIMLSKDGHVYTSNRLMTTPTETISHFRVKPEGDEGELELELVGETSTQGKHPRMFSLSRDENELFVGNQEGEWAVVVLRRREDGTLEEKPVAGVLMEDIVKGGGDEIGPKFVLEVV</sequence>
<dbReference type="GeneID" id="87918571"/>
<dbReference type="EMBL" id="JAWRVG010000013">
    <property type="protein sequence ID" value="KAK4076677.1"/>
    <property type="molecule type" value="Genomic_DNA"/>
</dbReference>
<dbReference type="PANTHER" id="PTHR30344:SF1">
    <property type="entry name" value="6-PHOSPHOGLUCONOLACTONASE"/>
    <property type="match status" value="1"/>
</dbReference>
<dbReference type="PANTHER" id="PTHR30344">
    <property type="entry name" value="6-PHOSPHOGLUCONOLACTONASE-RELATED"/>
    <property type="match status" value="1"/>
</dbReference>
<dbReference type="GO" id="GO:0017057">
    <property type="term" value="F:6-phosphogluconolactonase activity"/>
    <property type="evidence" value="ECO:0007669"/>
    <property type="project" value="TreeGrafter"/>
</dbReference>
<dbReference type="Pfam" id="PF10282">
    <property type="entry name" value="Lactonase"/>
    <property type="match status" value="1"/>
</dbReference>
<dbReference type="InterPro" id="IPR015943">
    <property type="entry name" value="WD40/YVTN_repeat-like_dom_sf"/>
</dbReference>
<comment type="similarity">
    <text evidence="1">Belongs to the cycloisomerase 2 family.</text>
</comment>
<protein>
    <submittedName>
        <fullName evidence="2">Uncharacterized protein</fullName>
    </submittedName>
</protein>
<evidence type="ECO:0000313" key="2">
    <source>
        <dbReference type="EMBL" id="KAK4076677.1"/>
    </source>
</evidence>
<reference evidence="2" key="1">
    <citation type="submission" date="2023-11" db="EMBL/GenBank/DDBJ databases">
        <title>The genome sequences of three competitors of mushroom-forming fungi.</title>
        <authorList>
            <person name="Beijen E."/>
            <person name="Ohm R.A."/>
        </authorList>
    </citation>
    <scope>NUCLEOTIDE SEQUENCE</scope>
    <source>
        <strain evidence="2">CBS 100526</strain>
    </source>
</reference>
<dbReference type="RefSeq" id="XP_062756787.1">
    <property type="nucleotide sequence ID" value="XM_062898666.1"/>
</dbReference>